<accession>A0A238X8K0</accession>
<protein>
    <submittedName>
        <fullName evidence="3">Transcriptional regulator, Spx/MgsR family</fullName>
    </submittedName>
</protein>
<dbReference type="OrthoDB" id="1120494at2"/>
<comment type="similarity">
    <text evidence="1 2">Belongs to the ArsC family.</text>
</comment>
<dbReference type="Gene3D" id="3.40.30.10">
    <property type="entry name" value="Glutaredoxin"/>
    <property type="match status" value="1"/>
</dbReference>
<evidence type="ECO:0000256" key="2">
    <source>
        <dbReference type="PROSITE-ProRule" id="PRU01282"/>
    </source>
</evidence>
<name>A0A238X8K0_9FLAO</name>
<dbReference type="PANTHER" id="PTHR30041:SF8">
    <property type="entry name" value="PROTEIN YFFB"/>
    <property type="match status" value="1"/>
</dbReference>
<dbReference type="InterPro" id="IPR036249">
    <property type="entry name" value="Thioredoxin-like_sf"/>
</dbReference>
<dbReference type="Pfam" id="PF03960">
    <property type="entry name" value="ArsC"/>
    <property type="match status" value="1"/>
</dbReference>
<keyword evidence="4" id="KW-1185">Reference proteome</keyword>
<dbReference type="PANTHER" id="PTHR30041">
    <property type="entry name" value="ARSENATE REDUCTASE"/>
    <property type="match status" value="1"/>
</dbReference>
<dbReference type="EMBL" id="FZNX01000002">
    <property type="protein sequence ID" value="SNR55030.1"/>
    <property type="molecule type" value="Genomic_DNA"/>
</dbReference>
<reference evidence="4" key="1">
    <citation type="submission" date="2017-06" db="EMBL/GenBank/DDBJ databases">
        <authorList>
            <person name="Varghese N."/>
            <person name="Submissions S."/>
        </authorList>
    </citation>
    <scope>NUCLEOTIDE SEQUENCE [LARGE SCALE GENOMIC DNA]</scope>
    <source>
        <strain evidence="4">DSM 27993</strain>
    </source>
</reference>
<gene>
    <name evidence="3" type="ORF">SAMN04488111_1670</name>
</gene>
<evidence type="ECO:0000313" key="3">
    <source>
        <dbReference type="EMBL" id="SNR55030.1"/>
    </source>
</evidence>
<evidence type="ECO:0000256" key="1">
    <source>
        <dbReference type="ARBA" id="ARBA00007198"/>
    </source>
</evidence>
<dbReference type="InterPro" id="IPR006660">
    <property type="entry name" value="Arsenate_reductase-like"/>
</dbReference>
<dbReference type="PROSITE" id="PS51353">
    <property type="entry name" value="ARSC"/>
    <property type="match status" value="1"/>
</dbReference>
<dbReference type="Proteomes" id="UP000198412">
    <property type="component" value="Unassembled WGS sequence"/>
</dbReference>
<sequence length="112" mass="13361">MKKIYYLKTCDTCRRILKEIDTTGFILQEIKTEPITANQLEEIVALTKSYEVLFSRRAKKYKQMDLKNQTLTEKDYRQLILDEYTFLKRPVIINDGEVYVGNTQKRVDIFIK</sequence>
<dbReference type="RefSeq" id="WP_089377974.1">
    <property type="nucleotide sequence ID" value="NZ_FZNX01000002.1"/>
</dbReference>
<dbReference type="AlphaFoldDB" id="A0A238X8K0"/>
<organism evidence="3 4">
    <name type="scientific">Lutibacter flavus</name>
    <dbReference type="NCBI Taxonomy" id="691689"/>
    <lineage>
        <taxon>Bacteria</taxon>
        <taxon>Pseudomonadati</taxon>
        <taxon>Bacteroidota</taxon>
        <taxon>Flavobacteriia</taxon>
        <taxon>Flavobacteriales</taxon>
        <taxon>Flavobacteriaceae</taxon>
        <taxon>Lutibacter</taxon>
    </lineage>
</organism>
<proteinExistence type="inferred from homology"/>
<evidence type="ECO:0000313" key="4">
    <source>
        <dbReference type="Proteomes" id="UP000198412"/>
    </source>
</evidence>
<dbReference type="SUPFAM" id="SSF52833">
    <property type="entry name" value="Thioredoxin-like"/>
    <property type="match status" value="1"/>
</dbReference>